<dbReference type="PANTHER" id="PTHR46100">
    <property type="entry name" value="IMP2'P"/>
    <property type="match status" value="1"/>
</dbReference>
<dbReference type="InterPro" id="IPR014729">
    <property type="entry name" value="Rossmann-like_a/b/a_fold"/>
</dbReference>
<dbReference type="CDD" id="cd23659">
    <property type="entry name" value="USP_At3g01520-like"/>
    <property type="match status" value="1"/>
</dbReference>
<dbReference type="Proteomes" id="UP001211907">
    <property type="component" value="Unassembled WGS sequence"/>
</dbReference>
<dbReference type="EMBL" id="JADGJH010001816">
    <property type="protein sequence ID" value="KAJ3109351.1"/>
    <property type="molecule type" value="Genomic_DNA"/>
</dbReference>
<dbReference type="AlphaFoldDB" id="A0AAD5T064"/>
<evidence type="ECO:0000313" key="2">
    <source>
        <dbReference type="EMBL" id="KAJ3109351.1"/>
    </source>
</evidence>
<proteinExistence type="predicted"/>
<protein>
    <recommendedName>
        <fullName evidence="1">UspA domain-containing protein</fullName>
    </recommendedName>
</protein>
<dbReference type="InterPro" id="IPR006016">
    <property type="entry name" value="UspA"/>
</dbReference>
<dbReference type="Pfam" id="PF00582">
    <property type="entry name" value="Usp"/>
    <property type="match status" value="1"/>
</dbReference>
<reference evidence="2" key="1">
    <citation type="submission" date="2020-05" db="EMBL/GenBank/DDBJ databases">
        <title>Phylogenomic resolution of chytrid fungi.</title>
        <authorList>
            <person name="Stajich J.E."/>
            <person name="Amses K."/>
            <person name="Simmons R."/>
            <person name="Seto K."/>
            <person name="Myers J."/>
            <person name="Bonds A."/>
            <person name="Quandt C.A."/>
            <person name="Barry K."/>
            <person name="Liu P."/>
            <person name="Grigoriev I."/>
            <person name="Longcore J.E."/>
            <person name="James T.Y."/>
        </authorList>
    </citation>
    <scope>NUCLEOTIDE SEQUENCE</scope>
    <source>
        <strain evidence="2">JEL0513</strain>
    </source>
</reference>
<name>A0AAD5T064_9FUNG</name>
<evidence type="ECO:0000259" key="1">
    <source>
        <dbReference type="Pfam" id="PF00582"/>
    </source>
</evidence>
<gene>
    <name evidence="2" type="ORF">HK100_003306</name>
</gene>
<dbReference type="InterPro" id="IPR006015">
    <property type="entry name" value="Universal_stress_UspA"/>
</dbReference>
<feature type="domain" description="UspA" evidence="1">
    <location>
        <begin position="24"/>
        <end position="78"/>
    </location>
</feature>
<dbReference type="PRINTS" id="PR01438">
    <property type="entry name" value="UNVRSLSTRESS"/>
</dbReference>
<dbReference type="PANTHER" id="PTHR46100:SF4">
    <property type="entry name" value="USPA DOMAIN-CONTAINING PROTEIN"/>
    <property type="match status" value="1"/>
</dbReference>
<sequence length="170" mass="18795">MATIPASFVDETTVIDYQKGDYARTVVICVDNSEVSAHAVKWAADHVLRPEDLIVFLHCHPPYLLEQEALGLKENAKQILLSRASLLPPEFSKVRAISLLDAAIGFRLFTKITEISPEFVVCGTRGEGPLSKALHGSVSDYLVHTVAKTTETVRQPEYVRAYQDMVGKIV</sequence>
<dbReference type="SUPFAM" id="SSF52402">
    <property type="entry name" value="Adenine nucleotide alpha hydrolases-like"/>
    <property type="match status" value="1"/>
</dbReference>
<dbReference type="Gene3D" id="3.40.50.620">
    <property type="entry name" value="HUPs"/>
    <property type="match status" value="1"/>
</dbReference>
<keyword evidence="3" id="KW-1185">Reference proteome</keyword>
<organism evidence="2 3">
    <name type="scientific">Physocladia obscura</name>
    <dbReference type="NCBI Taxonomy" id="109957"/>
    <lineage>
        <taxon>Eukaryota</taxon>
        <taxon>Fungi</taxon>
        <taxon>Fungi incertae sedis</taxon>
        <taxon>Chytridiomycota</taxon>
        <taxon>Chytridiomycota incertae sedis</taxon>
        <taxon>Chytridiomycetes</taxon>
        <taxon>Chytridiales</taxon>
        <taxon>Chytriomycetaceae</taxon>
        <taxon>Physocladia</taxon>
    </lineage>
</organism>
<comment type="caution">
    <text evidence="2">The sequence shown here is derived from an EMBL/GenBank/DDBJ whole genome shotgun (WGS) entry which is preliminary data.</text>
</comment>
<accession>A0AAD5T064</accession>
<evidence type="ECO:0000313" key="3">
    <source>
        <dbReference type="Proteomes" id="UP001211907"/>
    </source>
</evidence>